<evidence type="ECO:0000313" key="1">
    <source>
        <dbReference type="EMBL" id="AHI58074.1"/>
    </source>
</evidence>
<sequence>MLQVTSGKALSSLPQNSSYVWTDEGPFDANKVTAEVFYKFLINLLQVFNISDDELQLTNFNVNLAKI</sequence>
<dbReference type="EMBL" id="CP006720">
    <property type="protein sequence ID" value="AHI58074.1"/>
    <property type="molecule type" value="Genomic_DNA"/>
</dbReference>
<dbReference type="PATRIC" id="fig|838561.3.peg.710"/>
<accession>W0GQY0</accession>
<dbReference type="Proteomes" id="UP000019260">
    <property type="component" value="Chromosome"/>
</dbReference>
<proteinExistence type="predicted"/>
<keyword evidence="2" id="KW-1185">Reference proteome</keyword>
<gene>
    <name evidence="1" type="ORF">P344_03665</name>
</gene>
<reference evidence="1 2" key="1">
    <citation type="submission" date="2013-09" db="EMBL/GenBank/DDBJ databases">
        <title>Complete genome sequence of Spiroplasma mirum suckling mouse cataract agent.</title>
        <authorList>
            <person name="Landry C.A."/>
            <person name="Bastian F.O."/>
            <person name="Thune R.L."/>
        </authorList>
    </citation>
    <scope>NUCLEOTIDE SEQUENCE [LARGE SCALE GENOMIC DNA]</scope>
    <source>
        <strain evidence="1 2">SMCA</strain>
    </source>
</reference>
<evidence type="ECO:0000313" key="2">
    <source>
        <dbReference type="Proteomes" id="UP000019260"/>
    </source>
</evidence>
<name>W0GQY0_9MOLU</name>
<dbReference type="RefSeq" id="WP_025317403.1">
    <property type="nucleotide sequence ID" value="NZ_CP002082.1"/>
</dbReference>
<dbReference type="KEGG" id="smia:P344_03665"/>
<protein>
    <submittedName>
        <fullName evidence="1">Uncharacterized protein</fullName>
    </submittedName>
</protein>
<dbReference type="STRING" id="838561.P344_03665"/>
<organism evidence="1 2">
    <name type="scientific">Spiroplasma mirum ATCC 29335</name>
    <dbReference type="NCBI Taxonomy" id="838561"/>
    <lineage>
        <taxon>Bacteria</taxon>
        <taxon>Bacillati</taxon>
        <taxon>Mycoplasmatota</taxon>
        <taxon>Mollicutes</taxon>
        <taxon>Entomoplasmatales</taxon>
        <taxon>Spiroplasmataceae</taxon>
        <taxon>Spiroplasma</taxon>
    </lineage>
</organism>
<dbReference type="AlphaFoldDB" id="W0GQY0"/>
<dbReference type="HOGENOM" id="CLU_2810276_0_0_14"/>
<dbReference type="KEGG" id="smir:SMM_0617"/>